<reference evidence="4 5" key="1">
    <citation type="submission" date="2017-11" db="EMBL/GenBank/DDBJ databases">
        <title>Isolation and Characterization of Methanofollis Species from Methane Seep Offshore SW Taiwan.</title>
        <authorList>
            <person name="Teng N.-H."/>
            <person name="Lai M.-C."/>
            <person name="Chen S.-C."/>
        </authorList>
    </citation>
    <scope>NUCLEOTIDE SEQUENCE [LARGE SCALE GENOMIC DNA]</scope>
    <source>
        <strain evidence="4 5">FWC-SCC2</strain>
    </source>
</reference>
<dbReference type="RefSeq" id="WP_130645775.1">
    <property type="nucleotide sequence ID" value="NZ_PGCL01000001.1"/>
</dbReference>
<dbReference type="PRINTS" id="PR00112">
    <property type="entry name" value="ACYLPHPHTASE"/>
</dbReference>
<feature type="active site" evidence="1">
    <location>
        <position position="19"/>
    </location>
</feature>
<dbReference type="InterPro" id="IPR036046">
    <property type="entry name" value="Acylphosphatase-like_dom_sf"/>
</dbReference>
<dbReference type="PROSITE" id="PS00151">
    <property type="entry name" value="ACYLPHOSPHATASE_2"/>
    <property type="match status" value="1"/>
</dbReference>
<dbReference type="PROSITE" id="PS51160">
    <property type="entry name" value="ACYLPHOSPHATASE_3"/>
    <property type="match status" value="1"/>
</dbReference>
<sequence>MTVRVHVFVSGRVQGVCYRYAVEDEAGRLGVAGWVQNLPDGRVEAVFEGDEEAVNAMLVFCRQGSRGARVDGIEEMQENPLGESGFSIRS</sequence>
<dbReference type="Proteomes" id="UP000292580">
    <property type="component" value="Unassembled WGS sequence"/>
</dbReference>
<dbReference type="SUPFAM" id="SSF54975">
    <property type="entry name" value="Acylphosphatase/BLUF domain-like"/>
    <property type="match status" value="1"/>
</dbReference>
<comment type="caution">
    <text evidence="4">The sequence shown here is derived from an EMBL/GenBank/DDBJ whole genome shotgun (WGS) entry which is preliminary data.</text>
</comment>
<dbReference type="PANTHER" id="PTHR47268">
    <property type="entry name" value="ACYLPHOSPHATASE"/>
    <property type="match status" value="1"/>
</dbReference>
<keyword evidence="1 4" id="KW-0378">Hydrolase</keyword>
<dbReference type="Gene3D" id="3.30.70.100">
    <property type="match status" value="1"/>
</dbReference>
<dbReference type="GO" id="GO:0003998">
    <property type="term" value="F:acylphosphatase activity"/>
    <property type="evidence" value="ECO:0007669"/>
    <property type="project" value="UniProtKB-EC"/>
</dbReference>
<dbReference type="OrthoDB" id="6643at2157"/>
<evidence type="ECO:0000313" key="4">
    <source>
        <dbReference type="EMBL" id="TAJ45421.1"/>
    </source>
</evidence>
<comment type="catalytic activity">
    <reaction evidence="1">
        <text>an acyl phosphate + H2O = a carboxylate + phosphate + H(+)</text>
        <dbReference type="Rhea" id="RHEA:14965"/>
        <dbReference type="ChEBI" id="CHEBI:15377"/>
        <dbReference type="ChEBI" id="CHEBI:15378"/>
        <dbReference type="ChEBI" id="CHEBI:29067"/>
        <dbReference type="ChEBI" id="CHEBI:43474"/>
        <dbReference type="ChEBI" id="CHEBI:59918"/>
        <dbReference type="EC" id="3.6.1.7"/>
    </reaction>
</comment>
<gene>
    <name evidence="4" type="ORF">CUJ86_01405</name>
</gene>
<evidence type="ECO:0000256" key="1">
    <source>
        <dbReference type="PROSITE-ProRule" id="PRU00520"/>
    </source>
</evidence>
<dbReference type="InterPro" id="IPR001792">
    <property type="entry name" value="Acylphosphatase-like_dom"/>
</dbReference>
<dbReference type="PANTHER" id="PTHR47268:SF4">
    <property type="entry name" value="ACYLPHOSPHATASE"/>
    <property type="match status" value="1"/>
</dbReference>
<feature type="domain" description="Acylphosphatase-like" evidence="3">
    <location>
        <begin position="4"/>
        <end position="90"/>
    </location>
</feature>
<evidence type="ECO:0000256" key="2">
    <source>
        <dbReference type="RuleBase" id="RU004168"/>
    </source>
</evidence>
<comment type="similarity">
    <text evidence="2">Belongs to the acylphosphatase family.</text>
</comment>
<organism evidence="4 5">
    <name type="scientific">Methanofollis fontis</name>
    <dbReference type="NCBI Taxonomy" id="2052832"/>
    <lineage>
        <taxon>Archaea</taxon>
        <taxon>Methanobacteriati</taxon>
        <taxon>Methanobacteriota</taxon>
        <taxon>Stenosarchaea group</taxon>
        <taxon>Methanomicrobia</taxon>
        <taxon>Methanomicrobiales</taxon>
        <taxon>Methanomicrobiaceae</taxon>
        <taxon>Methanofollis</taxon>
    </lineage>
</organism>
<evidence type="ECO:0000313" key="5">
    <source>
        <dbReference type="Proteomes" id="UP000292580"/>
    </source>
</evidence>
<proteinExistence type="inferred from homology"/>
<dbReference type="AlphaFoldDB" id="A0A483CVA4"/>
<dbReference type="InterPro" id="IPR017968">
    <property type="entry name" value="Acylphosphatase_CS"/>
</dbReference>
<evidence type="ECO:0000259" key="3">
    <source>
        <dbReference type="PROSITE" id="PS51160"/>
    </source>
</evidence>
<accession>A0A483CVA4</accession>
<keyword evidence="5" id="KW-1185">Reference proteome</keyword>
<protein>
    <recommendedName>
        <fullName evidence="1">acylphosphatase</fullName>
        <ecNumber evidence="1">3.6.1.7</ecNumber>
    </recommendedName>
</protein>
<dbReference type="Pfam" id="PF00708">
    <property type="entry name" value="Acylphosphatase"/>
    <property type="match status" value="1"/>
</dbReference>
<dbReference type="InterPro" id="IPR020456">
    <property type="entry name" value="Acylphosphatase"/>
</dbReference>
<feature type="active site" evidence="1">
    <location>
        <position position="37"/>
    </location>
</feature>
<dbReference type="EC" id="3.6.1.7" evidence="1"/>
<dbReference type="EMBL" id="PGCL01000001">
    <property type="protein sequence ID" value="TAJ45421.1"/>
    <property type="molecule type" value="Genomic_DNA"/>
</dbReference>
<name>A0A483CVA4_9EURY</name>